<dbReference type="GO" id="GO:0015627">
    <property type="term" value="C:type II protein secretion system complex"/>
    <property type="evidence" value="ECO:0007669"/>
    <property type="project" value="InterPro"/>
</dbReference>
<dbReference type="PANTHER" id="PTHR30093">
    <property type="entry name" value="GENERAL SECRETION PATHWAY PROTEIN G"/>
    <property type="match status" value="1"/>
</dbReference>
<reference evidence="8" key="1">
    <citation type="submission" date="2017-09" db="EMBL/GenBank/DDBJ databases">
        <title>Depth-based differentiation of microbial function through sediment-hosted aquifers and enrichment of novel symbionts in the deep terrestrial subsurface.</title>
        <authorList>
            <person name="Probst A.J."/>
            <person name="Ladd B."/>
            <person name="Jarett J.K."/>
            <person name="Geller-Mcgrath D.E."/>
            <person name="Sieber C.M.K."/>
            <person name="Emerson J.B."/>
            <person name="Anantharaman K."/>
            <person name="Thomas B.C."/>
            <person name="Malmstrom R."/>
            <person name="Stieglmeier M."/>
            <person name="Klingl A."/>
            <person name="Woyke T."/>
            <person name="Ryan C.M."/>
            <person name="Banfield J.F."/>
        </authorList>
    </citation>
    <scope>NUCLEOTIDE SEQUENCE [LARGE SCALE GENOMIC DNA]</scope>
</reference>
<dbReference type="SUPFAM" id="SSF54523">
    <property type="entry name" value="Pili subunits"/>
    <property type="match status" value="1"/>
</dbReference>
<dbReference type="InterPro" id="IPR012902">
    <property type="entry name" value="N_methyl_site"/>
</dbReference>
<dbReference type="Gene3D" id="3.30.700.10">
    <property type="entry name" value="Glycoprotein, Type 4 Pilin"/>
    <property type="match status" value="1"/>
</dbReference>
<organism evidence="7 8">
    <name type="scientific">Candidatus Portnoybacteria bacterium CG10_big_fil_rev_8_21_14_0_10_36_7</name>
    <dbReference type="NCBI Taxonomy" id="1974812"/>
    <lineage>
        <taxon>Bacteria</taxon>
        <taxon>Candidatus Portnoyibacteriota</taxon>
    </lineage>
</organism>
<dbReference type="Proteomes" id="UP000231450">
    <property type="component" value="Unassembled WGS sequence"/>
</dbReference>
<dbReference type="AlphaFoldDB" id="A0A2M8KET9"/>
<evidence type="ECO:0008006" key="9">
    <source>
        <dbReference type="Google" id="ProtNLM"/>
    </source>
</evidence>
<dbReference type="GO" id="GO:0015628">
    <property type="term" value="P:protein secretion by the type II secretion system"/>
    <property type="evidence" value="ECO:0007669"/>
    <property type="project" value="InterPro"/>
</dbReference>
<name>A0A2M8KET9_9BACT</name>
<dbReference type="PRINTS" id="PR00813">
    <property type="entry name" value="BCTERIALGSPG"/>
</dbReference>
<dbReference type="Pfam" id="PF07963">
    <property type="entry name" value="N_methyl"/>
    <property type="match status" value="1"/>
</dbReference>
<dbReference type="InterPro" id="IPR045584">
    <property type="entry name" value="Pilin-like"/>
</dbReference>
<evidence type="ECO:0000256" key="4">
    <source>
        <dbReference type="ARBA" id="ARBA00022989"/>
    </source>
</evidence>
<dbReference type="InterPro" id="IPR000983">
    <property type="entry name" value="Bac_GSPG_pilin"/>
</dbReference>
<dbReference type="PANTHER" id="PTHR30093:SF44">
    <property type="entry name" value="TYPE II SECRETION SYSTEM CORE PROTEIN G"/>
    <property type="match status" value="1"/>
</dbReference>
<dbReference type="NCBIfam" id="TIGR02532">
    <property type="entry name" value="IV_pilin_GFxxxE"/>
    <property type="match status" value="1"/>
</dbReference>
<protein>
    <recommendedName>
        <fullName evidence="9">Type II secretion system protein GspG C-terminal domain-containing protein</fullName>
    </recommendedName>
</protein>
<comment type="subcellular location">
    <subcellularLocation>
        <location evidence="1">Membrane</location>
        <topology evidence="1">Single-pass membrane protein</topology>
    </subcellularLocation>
</comment>
<dbReference type="EMBL" id="PFDW01000015">
    <property type="protein sequence ID" value="PJE58427.1"/>
    <property type="molecule type" value="Genomic_DNA"/>
</dbReference>
<evidence type="ECO:0000256" key="6">
    <source>
        <dbReference type="SAM" id="Phobius"/>
    </source>
</evidence>
<evidence type="ECO:0000313" key="8">
    <source>
        <dbReference type="Proteomes" id="UP000231450"/>
    </source>
</evidence>
<evidence type="ECO:0000256" key="2">
    <source>
        <dbReference type="ARBA" id="ARBA00022481"/>
    </source>
</evidence>
<comment type="caution">
    <text evidence="7">The sequence shown here is derived from an EMBL/GenBank/DDBJ whole genome shotgun (WGS) entry which is preliminary data.</text>
</comment>
<keyword evidence="5 6" id="KW-0472">Membrane</keyword>
<evidence type="ECO:0000256" key="1">
    <source>
        <dbReference type="ARBA" id="ARBA00004167"/>
    </source>
</evidence>
<sequence>MKLLINSCNRNKTKTTRLNKAFTLIELLVVIFIIALLASIVAVQVNKARSKARDAKRKADVKTIATVLELYYDEYNTYAVTGGWNDIGGGWFNSEDGVAYTTSIAHALENAGMISSAPIDPSGNEIFPRESFH</sequence>
<dbReference type="GO" id="GO:0016020">
    <property type="term" value="C:membrane"/>
    <property type="evidence" value="ECO:0007669"/>
    <property type="project" value="UniProtKB-SubCell"/>
</dbReference>
<gene>
    <name evidence="7" type="ORF">COU81_00725</name>
</gene>
<accession>A0A2M8KET9</accession>
<proteinExistence type="predicted"/>
<feature type="transmembrane region" description="Helical" evidence="6">
    <location>
        <begin position="21"/>
        <end position="43"/>
    </location>
</feature>
<evidence type="ECO:0000256" key="3">
    <source>
        <dbReference type="ARBA" id="ARBA00022692"/>
    </source>
</evidence>
<evidence type="ECO:0000313" key="7">
    <source>
        <dbReference type="EMBL" id="PJE58427.1"/>
    </source>
</evidence>
<keyword evidence="2" id="KW-0488">Methylation</keyword>
<keyword evidence="4 6" id="KW-1133">Transmembrane helix</keyword>
<evidence type="ECO:0000256" key="5">
    <source>
        <dbReference type="ARBA" id="ARBA00023136"/>
    </source>
</evidence>
<keyword evidence="3 6" id="KW-0812">Transmembrane</keyword>